<proteinExistence type="predicted"/>
<dbReference type="EMBL" id="CP004120">
    <property type="protein sequence ID" value="AGT44200.1"/>
    <property type="molecule type" value="Genomic_DNA"/>
</dbReference>
<keyword evidence="2" id="KW-1185">Reference proteome</keyword>
<evidence type="ECO:0000313" key="2">
    <source>
        <dbReference type="Proteomes" id="UP000015620"/>
    </source>
</evidence>
<dbReference type="AlphaFoldDB" id="S5ZVA6"/>
<name>S5ZVA6_9SPIR</name>
<dbReference type="KEGG" id="tped:TPE_1726"/>
<dbReference type="STRING" id="1291379.TPE_1726"/>
<sequence>MIDLYVFSSEYSICLAMIYGDTQDYNEWQYRHIEYSPYGELCIEEVAARLDKLSFRFTCK</sequence>
<protein>
    <submittedName>
        <fullName evidence="1">YD repeat-containing protein</fullName>
    </submittedName>
</protein>
<evidence type="ECO:0000313" key="1">
    <source>
        <dbReference type="EMBL" id="AGT44200.1"/>
    </source>
</evidence>
<accession>S5ZVA6</accession>
<organism evidence="1 2">
    <name type="scientific">Treponema pedis str. T A4</name>
    <dbReference type="NCBI Taxonomy" id="1291379"/>
    <lineage>
        <taxon>Bacteria</taxon>
        <taxon>Pseudomonadati</taxon>
        <taxon>Spirochaetota</taxon>
        <taxon>Spirochaetia</taxon>
        <taxon>Spirochaetales</taxon>
        <taxon>Treponemataceae</taxon>
        <taxon>Treponema</taxon>
    </lineage>
</organism>
<dbReference type="HOGENOM" id="CLU_2940474_0_0_12"/>
<dbReference type="Proteomes" id="UP000015620">
    <property type="component" value="Chromosome"/>
</dbReference>
<gene>
    <name evidence="1" type="ORF">TPE_1726</name>
</gene>
<reference evidence="1 2" key="1">
    <citation type="journal article" date="2013" name="PLoS ONE">
        <title>Genome-Wide Relatedness of Treponema pedis, from Gingiva and Necrotic Skin Lesions of Pigs, with the Human Oral Pathogen Treponema denticola.</title>
        <authorList>
            <person name="Svartstrom O."/>
            <person name="Mushtaq M."/>
            <person name="Pringle M."/>
            <person name="Segerman B."/>
        </authorList>
    </citation>
    <scope>NUCLEOTIDE SEQUENCE [LARGE SCALE GENOMIC DNA]</scope>
    <source>
        <strain evidence="1">T A4</strain>
    </source>
</reference>